<dbReference type="Pfam" id="PF07587">
    <property type="entry name" value="PSD1"/>
    <property type="match status" value="1"/>
</dbReference>
<dbReference type="GO" id="GO:0020037">
    <property type="term" value="F:heme binding"/>
    <property type="evidence" value="ECO:0007669"/>
    <property type="project" value="InterPro"/>
</dbReference>
<gene>
    <name evidence="6" type="ORF">BSF38_00312</name>
</gene>
<dbReference type="GO" id="GO:0046872">
    <property type="term" value="F:metal ion binding"/>
    <property type="evidence" value="ECO:0007669"/>
    <property type="project" value="UniProtKB-KW"/>
</dbReference>
<keyword evidence="1 4" id="KW-0349">Heme</keyword>
<dbReference type="EMBL" id="CP019082">
    <property type="protein sequence ID" value="APW58901.1"/>
    <property type="molecule type" value="Genomic_DNA"/>
</dbReference>
<protein>
    <recommendedName>
        <fullName evidence="5">Cytochrome c domain-containing protein</fullName>
    </recommendedName>
</protein>
<dbReference type="PROSITE" id="PS51007">
    <property type="entry name" value="CYTC"/>
    <property type="match status" value="1"/>
</dbReference>
<evidence type="ECO:0000256" key="1">
    <source>
        <dbReference type="ARBA" id="ARBA00022617"/>
    </source>
</evidence>
<sequence length="965" mass="106831">MFDIRKGRVMLGLTRRNEQPGQGFRDASLGRRLGLGIVVGLMCVPWCARADDAEAARADFFEAKVRPILVERCYSCHSGQAKSIKGSLTLDSLEGMTKGGDTGPAVVPGKPDESLLIQAVGYDDDAVKMPPKRKMPEAEIAVLKQWVASGAAFPATATAGAPAAAKSGGIDFTKARRHWSYQPVHRHAAPAVSNPTWSTSPIDRFVLAKLEASGLSPSPTADRRTLLRRVYYDLIGVPPTLEEIKAFEADRAGDAFARVVDRLLASPRYGERWGRHWLDVARYADTKDGVLMFGDDRVRPYAYTYRDYVIRAFNDDIPYDQFVREQIAADATAPKDQPWRLAALGFLTLGRMFDNNVHDQIDDKIDTVSRGLLGLTVSCARCHDHKYDAIGIADYYSLYGVFAGSEPPLELPLIEAPEKNPACLAFETQAAAKRAEIKKFIDDQYALLSEEARKRGGDYLVHAATKPVDPLETAIFFMSLDPDQLRPPMISRWRRFLKQRATADDPVFGPWTELMKCADDALAGQAGAIVARWSSRSAGTEPGALNPLVYAALGQAAIKTKADVARVYADLIRHVYEDSKKAKPEPADKPRRQILDILESPDGPAYFRRSQTSAYMSRGDKDMYGGKTVELDRMTAKAAAIAPRAMVLNDAEEPYEPRVFVRGNPGQPGDRIPRRFLQVLAGDVPQPFTHGSGRLDLANAVADPKNPLTGRVIVNRVWMHHFGEPLVSTPSDFGVRSTPPSHPELLDDLTARFQETGWSIKSLHRMIVLSSTYQQASVDRPDCRKVDPENRLLWRANRRRLDFEAMRDTLLTVSNRLDPTMLGKPVDVAGDPANGRRTVYGMVDRQSLPAIFRAFDFANPDNSAERRSLTTVPQQALFSMNAPLVIEQARAVVARPEIAGQAAPEAKIQGLYRLILARPAVPDELGMAEGFLNSRNDDPKNQPKLDRLAQLAQVLMMTNEMMFVD</sequence>
<keyword evidence="7" id="KW-1185">Reference proteome</keyword>
<evidence type="ECO:0000256" key="2">
    <source>
        <dbReference type="ARBA" id="ARBA00022723"/>
    </source>
</evidence>
<dbReference type="PANTHER" id="PTHR35889">
    <property type="entry name" value="CYCLOINULO-OLIGOSACCHARIDE FRUCTANOTRANSFERASE-RELATED"/>
    <property type="match status" value="1"/>
</dbReference>
<accession>A0A1U7CIZ4</accession>
<dbReference type="InterPro" id="IPR009056">
    <property type="entry name" value="Cyt_c-like_dom"/>
</dbReference>
<dbReference type="GO" id="GO:0009055">
    <property type="term" value="F:electron transfer activity"/>
    <property type="evidence" value="ECO:0007669"/>
    <property type="project" value="InterPro"/>
</dbReference>
<dbReference type="InterPro" id="IPR022655">
    <property type="entry name" value="DUF1553"/>
</dbReference>
<dbReference type="InterPro" id="IPR036909">
    <property type="entry name" value="Cyt_c-like_dom_sf"/>
</dbReference>
<dbReference type="InterPro" id="IPR011444">
    <property type="entry name" value="DUF1549"/>
</dbReference>
<dbReference type="OrthoDB" id="127107at2"/>
<keyword evidence="2 4" id="KW-0479">Metal-binding</keyword>
<keyword evidence="3 4" id="KW-0408">Iron</keyword>
<dbReference type="KEGG" id="pbor:BSF38_00312"/>
<dbReference type="SUPFAM" id="SSF46626">
    <property type="entry name" value="Cytochrome c"/>
    <property type="match status" value="1"/>
</dbReference>
<reference evidence="7" key="1">
    <citation type="submission" date="2016-12" db="EMBL/GenBank/DDBJ databases">
        <title>Comparative genomics of four Isosphaeraceae planctomycetes: a common pool of plasmids and glycoside hydrolase genes.</title>
        <authorList>
            <person name="Ivanova A."/>
        </authorList>
    </citation>
    <scope>NUCLEOTIDE SEQUENCE [LARGE SCALE GENOMIC DNA]</scope>
    <source>
        <strain evidence="7">PX4</strain>
    </source>
</reference>
<proteinExistence type="predicted"/>
<dbReference type="Pfam" id="PF07583">
    <property type="entry name" value="PSCyt2"/>
    <property type="match status" value="1"/>
</dbReference>
<evidence type="ECO:0000256" key="3">
    <source>
        <dbReference type="ARBA" id="ARBA00023004"/>
    </source>
</evidence>
<evidence type="ECO:0000313" key="6">
    <source>
        <dbReference type="EMBL" id="APW58901.1"/>
    </source>
</evidence>
<evidence type="ECO:0000259" key="5">
    <source>
        <dbReference type="PROSITE" id="PS51007"/>
    </source>
</evidence>
<evidence type="ECO:0000313" key="7">
    <source>
        <dbReference type="Proteomes" id="UP000186309"/>
    </source>
</evidence>
<dbReference type="PANTHER" id="PTHR35889:SF3">
    <property type="entry name" value="F-BOX DOMAIN-CONTAINING PROTEIN"/>
    <property type="match status" value="1"/>
</dbReference>
<dbReference type="Proteomes" id="UP000186309">
    <property type="component" value="Chromosome"/>
</dbReference>
<dbReference type="AlphaFoldDB" id="A0A1U7CIZ4"/>
<dbReference type="InterPro" id="IPR011429">
    <property type="entry name" value="Cyt_c_Planctomycete-type"/>
</dbReference>
<dbReference type="Pfam" id="PF07635">
    <property type="entry name" value="PSCyt1"/>
    <property type="match status" value="1"/>
</dbReference>
<organism evidence="6 7">
    <name type="scientific">Paludisphaera borealis</name>
    <dbReference type="NCBI Taxonomy" id="1387353"/>
    <lineage>
        <taxon>Bacteria</taxon>
        <taxon>Pseudomonadati</taxon>
        <taxon>Planctomycetota</taxon>
        <taxon>Planctomycetia</taxon>
        <taxon>Isosphaerales</taxon>
        <taxon>Isosphaeraceae</taxon>
        <taxon>Paludisphaera</taxon>
    </lineage>
</organism>
<dbReference type="RefSeq" id="WP_083712617.1">
    <property type="nucleotide sequence ID" value="NZ_CP019082.1"/>
</dbReference>
<evidence type="ECO:0000256" key="4">
    <source>
        <dbReference type="PROSITE-ProRule" id="PRU00433"/>
    </source>
</evidence>
<feature type="domain" description="Cytochrome c" evidence="5">
    <location>
        <begin position="51"/>
        <end position="151"/>
    </location>
</feature>
<dbReference type="STRING" id="1387353.BSF38_00312"/>
<name>A0A1U7CIZ4_9BACT</name>